<dbReference type="InterPro" id="IPR011008">
    <property type="entry name" value="Dimeric_a/b-barrel"/>
</dbReference>
<dbReference type="Gene3D" id="3.30.70.100">
    <property type="match status" value="2"/>
</dbReference>
<reference evidence="4" key="1">
    <citation type="submission" date="2015-07" db="EMBL/GenBank/DDBJ databases">
        <title>Transcriptome Assembly of Anthurium amnicola.</title>
        <authorList>
            <person name="Suzuki J."/>
        </authorList>
    </citation>
    <scope>NUCLEOTIDE SEQUENCE</scope>
</reference>
<evidence type="ECO:0000313" key="3">
    <source>
        <dbReference type="EMBL" id="JAT48136.1"/>
    </source>
</evidence>
<comment type="subunit">
    <text evidence="1">Homodimer.</text>
</comment>
<evidence type="ECO:0000313" key="4">
    <source>
        <dbReference type="EMBL" id="JAT54303.1"/>
    </source>
</evidence>
<sequence length="288" mass="30460">MREPPHQASSLFLFTRRRHLPLPSSLFVGLLRQRCDARTGAPPCLLGRDPSLPSSIAAGMAAVTAVEHLVLFKVRDGTDPAKVDAMVSNLRSLASLDVVLHLAAPAIIRCRSPAAAALGFTHLLHSRYRTKPDLAAYAAHPAHLSVVREFVLPICDDIMAFDWVGHLGSGPVALRPGSVARVTLAKLREGAGEEEKADVMAALGGFQGSFPGVVVEQFSYGENFSPARAKGFSVGSIAVFAGPEELDGLEANGGDLLEAHKEKARALLESIIVVDFVVPPQPAVASGL</sequence>
<dbReference type="Pfam" id="PF07876">
    <property type="entry name" value="Dabb"/>
    <property type="match status" value="2"/>
</dbReference>
<accession>A0A1D1YI34</accession>
<dbReference type="AlphaFoldDB" id="A0A1D1YI34"/>
<dbReference type="PANTHER" id="PTHR33178">
    <property type="match status" value="1"/>
</dbReference>
<dbReference type="InterPro" id="IPR013097">
    <property type="entry name" value="Dabb"/>
</dbReference>
<dbReference type="InterPro" id="IPR044662">
    <property type="entry name" value="HS1/DABB1-like"/>
</dbReference>
<proteinExistence type="predicted"/>
<dbReference type="PROSITE" id="PS51502">
    <property type="entry name" value="S_R_A_B_BARREL"/>
    <property type="match status" value="2"/>
</dbReference>
<dbReference type="SMART" id="SM00886">
    <property type="entry name" value="Dabb"/>
    <property type="match status" value="2"/>
</dbReference>
<dbReference type="EMBL" id="GDJX01019800">
    <property type="protein sequence ID" value="JAT48136.1"/>
    <property type="molecule type" value="Transcribed_RNA"/>
</dbReference>
<dbReference type="PANTHER" id="PTHR33178:SF3">
    <property type="entry name" value="STRESS-RESPONSE A_B BARREL DOMAIN-CONTAINING PROTEIN UP3"/>
    <property type="match status" value="1"/>
</dbReference>
<name>A0A1D1YI34_9ARAE</name>
<dbReference type="SUPFAM" id="SSF54909">
    <property type="entry name" value="Dimeric alpha+beta barrel"/>
    <property type="match status" value="2"/>
</dbReference>
<organism evidence="4">
    <name type="scientific">Anthurium amnicola</name>
    <dbReference type="NCBI Taxonomy" id="1678845"/>
    <lineage>
        <taxon>Eukaryota</taxon>
        <taxon>Viridiplantae</taxon>
        <taxon>Streptophyta</taxon>
        <taxon>Embryophyta</taxon>
        <taxon>Tracheophyta</taxon>
        <taxon>Spermatophyta</taxon>
        <taxon>Magnoliopsida</taxon>
        <taxon>Liliopsida</taxon>
        <taxon>Araceae</taxon>
        <taxon>Pothoideae</taxon>
        <taxon>Potheae</taxon>
        <taxon>Anthurium</taxon>
    </lineage>
</organism>
<gene>
    <name evidence="4" type="primary">At3g17210_0</name>
    <name evidence="3" type="synonym">At3g17210_5</name>
    <name evidence="3" type="ORF">g.20075</name>
    <name evidence="4" type="ORF">g.20076</name>
</gene>
<protein>
    <recommendedName>
        <fullName evidence="2">Stress-response A/B barrel domain-containing protein</fullName>
    </recommendedName>
</protein>
<dbReference type="EMBL" id="GDJX01013633">
    <property type="protein sequence ID" value="JAT54303.1"/>
    <property type="molecule type" value="Transcribed_RNA"/>
</dbReference>
<feature type="domain" description="Stress-response A/B barrel" evidence="2">
    <location>
        <begin position="179"/>
        <end position="276"/>
    </location>
</feature>
<feature type="domain" description="Stress-response A/B barrel" evidence="2">
    <location>
        <begin position="66"/>
        <end position="163"/>
    </location>
</feature>
<evidence type="ECO:0000259" key="2">
    <source>
        <dbReference type="PROSITE" id="PS51502"/>
    </source>
</evidence>
<evidence type="ECO:0000256" key="1">
    <source>
        <dbReference type="ARBA" id="ARBA00011738"/>
    </source>
</evidence>